<organism evidence="5 6">
    <name type="scientific">Amycolatopsis acidicola</name>
    <dbReference type="NCBI Taxonomy" id="2596893"/>
    <lineage>
        <taxon>Bacteria</taxon>
        <taxon>Bacillati</taxon>
        <taxon>Actinomycetota</taxon>
        <taxon>Actinomycetes</taxon>
        <taxon>Pseudonocardiales</taxon>
        <taxon>Pseudonocardiaceae</taxon>
        <taxon>Amycolatopsis</taxon>
    </lineage>
</organism>
<keyword evidence="1" id="KW-0547">Nucleotide-binding</keyword>
<evidence type="ECO:0000256" key="3">
    <source>
        <dbReference type="PIRSR" id="PIRSR640198-2"/>
    </source>
</evidence>
<protein>
    <submittedName>
        <fullName evidence="5">Fic family protein</fullName>
    </submittedName>
</protein>
<feature type="binding site" evidence="1">
    <location>
        <begin position="221"/>
        <end position="227"/>
    </location>
    <ligand>
        <name>ATP</name>
        <dbReference type="ChEBI" id="CHEBI:30616"/>
    </ligand>
</feature>
<dbReference type="PANTHER" id="PTHR13504:SF38">
    <property type="entry name" value="FIDO DOMAIN-CONTAINING PROTEIN"/>
    <property type="match status" value="1"/>
</dbReference>
<dbReference type="Gene3D" id="1.10.3290.10">
    <property type="entry name" value="Fido-like domain"/>
    <property type="match status" value="1"/>
</dbReference>
<dbReference type="InterPro" id="IPR036597">
    <property type="entry name" value="Fido-like_dom_sf"/>
</dbReference>
<evidence type="ECO:0000259" key="4">
    <source>
        <dbReference type="PROSITE" id="PS51459"/>
    </source>
</evidence>
<feature type="binding site" evidence="3">
    <location>
        <begin position="220"/>
        <end position="227"/>
    </location>
    <ligand>
        <name>ATP</name>
        <dbReference type="ChEBI" id="CHEBI:30616"/>
    </ligand>
</feature>
<dbReference type="EMBL" id="VMNW02000006">
    <property type="protein sequence ID" value="KAA9165006.1"/>
    <property type="molecule type" value="Genomic_DNA"/>
</dbReference>
<dbReference type="InterPro" id="IPR025758">
    <property type="entry name" value="Fic/DOC_N"/>
</dbReference>
<dbReference type="AlphaFoldDB" id="A0A5N0VFB0"/>
<keyword evidence="6" id="KW-1185">Reference proteome</keyword>
<dbReference type="Proteomes" id="UP000319769">
    <property type="component" value="Unassembled WGS sequence"/>
</dbReference>
<feature type="binding site" evidence="3">
    <location>
        <begin position="258"/>
        <end position="259"/>
    </location>
    <ligand>
        <name>ATP</name>
        <dbReference type="ChEBI" id="CHEBI:30616"/>
    </ligand>
</feature>
<evidence type="ECO:0000313" key="6">
    <source>
        <dbReference type="Proteomes" id="UP000319769"/>
    </source>
</evidence>
<feature type="binding site" evidence="1">
    <location>
        <position position="258"/>
    </location>
    <ligand>
        <name>ATP</name>
        <dbReference type="ChEBI" id="CHEBI:30616"/>
    </ligand>
</feature>
<keyword evidence="1" id="KW-0067">ATP-binding</keyword>
<proteinExistence type="predicted"/>
<dbReference type="Pfam" id="PF13784">
    <property type="entry name" value="Fic_N"/>
    <property type="match status" value="1"/>
</dbReference>
<feature type="domain" description="Fido" evidence="4">
    <location>
        <begin position="129"/>
        <end position="280"/>
    </location>
</feature>
<dbReference type="SUPFAM" id="SSF140931">
    <property type="entry name" value="Fic-like"/>
    <property type="match status" value="1"/>
</dbReference>
<accession>A0A5N0VFB0</accession>
<dbReference type="GO" id="GO:0005524">
    <property type="term" value="F:ATP binding"/>
    <property type="evidence" value="ECO:0007669"/>
    <property type="project" value="UniProtKB-KW"/>
</dbReference>
<dbReference type="OrthoDB" id="9813719at2"/>
<gene>
    <name evidence="5" type="ORF">FPZ12_007100</name>
</gene>
<comment type="caution">
    <text evidence="5">The sequence shown here is derived from an EMBL/GenBank/DDBJ whole genome shotgun (WGS) entry which is preliminary data.</text>
</comment>
<name>A0A5N0VFB0_9PSEU</name>
<evidence type="ECO:0000313" key="5">
    <source>
        <dbReference type="EMBL" id="KAA9165006.1"/>
    </source>
</evidence>
<evidence type="ECO:0000256" key="2">
    <source>
        <dbReference type="PIRSR" id="PIRSR640198-1"/>
    </source>
</evidence>
<feature type="active site" evidence="2">
    <location>
        <position position="216"/>
    </location>
</feature>
<evidence type="ECO:0000256" key="1">
    <source>
        <dbReference type="PIRSR" id="PIRSR038925-1"/>
    </source>
</evidence>
<dbReference type="PROSITE" id="PS51459">
    <property type="entry name" value="FIDO"/>
    <property type="match status" value="1"/>
</dbReference>
<reference evidence="5" key="1">
    <citation type="submission" date="2019-09" db="EMBL/GenBank/DDBJ databases">
        <authorList>
            <person name="Teo W.F.A."/>
            <person name="Duangmal K."/>
        </authorList>
    </citation>
    <scope>NUCLEOTIDE SEQUENCE [LARGE SCALE GENOMIC DNA]</scope>
    <source>
        <strain evidence="5">K81G1</strain>
    </source>
</reference>
<dbReference type="InterPro" id="IPR003812">
    <property type="entry name" value="Fido"/>
</dbReference>
<dbReference type="RefSeq" id="WP_144761958.1">
    <property type="nucleotide sequence ID" value="NZ_VMNW02000006.1"/>
</dbReference>
<dbReference type="PANTHER" id="PTHR13504">
    <property type="entry name" value="FIDO DOMAIN-CONTAINING PROTEIN DDB_G0283145"/>
    <property type="match status" value="1"/>
</dbReference>
<sequence length="383" mass="42017">MEASDLAGHRRRHLVRAARGYHAFVPPPLPPEVPFDLALATQLSAADRAVGELSGIGRTLPSAPLLARSMVRREAVLSSRIEGTEATFSDLALFEVRPTKEAAGTDVREVLNYVTAMGHVLAPDRRLPLSISLLREAHEILLDGVRGNYATPGEVRRSQNWIGPPGCVLDTATYVPPPPEQLWDCLDAFEKFLHAEHSVPPLITIACLHYQFEAIHPFIDGNGRLGRLLVTLLLVEWGLLPSPLLDLSAYLEPRRDEYYARLLAVSTHGDWSGWLGFFLEVLAHQAEDARNRAMALHTLRESYRAEVTSARASSLVPQLVDALFETPAMTINRAAEVLGVTHRAATLNVTKLVEAGIVAELPSTGRVRTFLAGEILRLLNASP</sequence>
<dbReference type="InterPro" id="IPR040198">
    <property type="entry name" value="Fido_containing"/>
</dbReference>
<feature type="binding site" evidence="1">
    <location>
        <position position="216"/>
    </location>
    <ligand>
        <name>ATP</name>
        <dbReference type="ChEBI" id="CHEBI:30616"/>
    </ligand>
</feature>
<dbReference type="Pfam" id="PF02661">
    <property type="entry name" value="Fic"/>
    <property type="match status" value="1"/>
</dbReference>
<dbReference type="InterPro" id="IPR026287">
    <property type="entry name" value="SoFic-like"/>
</dbReference>
<dbReference type="PIRSF" id="PIRSF038925">
    <property type="entry name" value="AMP-prot_trans"/>
    <property type="match status" value="1"/>
</dbReference>
<feature type="binding site" evidence="1">
    <location>
        <position position="82"/>
    </location>
    <ligand>
        <name>ATP</name>
        <dbReference type="ChEBI" id="CHEBI:30616"/>
    </ligand>
</feature>